<evidence type="ECO:0000313" key="2">
    <source>
        <dbReference type="EMBL" id="CAA9333169.1"/>
    </source>
</evidence>
<feature type="region of interest" description="Disordered" evidence="1">
    <location>
        <begin position="16"/>
        <end position="74"/>
    </location>
</feature>
<reference evidence="2" key="1">
    <citation type="submission" date="2020-02" db="EMBL/GenBank/DDBJ databases">
        <authorList>
            <person name="Meier V. D."/>
        </authorList>
    </citation>
    <scope>NUCLEOTIDE SEQUENCE</scope>
    <source>
        <strain evidence="2">AVDCRST_MAG90</strain>
    </source>
</reference>
<name>A0A6J4LMQ8_9HYPH</name>
<evidence type="ECO:0000256" key="1">
    <source>
        <dbReference type="SAM" id="MobiDB-lite"/>
    </source>
</evidence>
<protein>
    <submittedName>
        <fullName evidence="2">Uncharacterized protein</fullName>
    </submittedName>
</protein>
<gene>
    <name evidence="2" type="ORF">AVDCRST_MAG90-1595</name>
</gene>
<organism evidence="2">
    <name type="scientific">uncultured Microvirga sp</name>
    <dbReference type="NCBI Taxonomy" id="412392"/>
    <lineage>
        <taxon>Bacteria</taxon>
        <taxon>Pseudomonadati</taxon>
        <taxon>Pseudomonadota</taxon>
        <taxon>Alphaproteobacteria</taxon>
        <taxon>Hyphomicrobiales</taxon>
        <taxon>Methylobacteriaceae</taxon>
        <taxon>Microvirga</taxon>
        <taxon>environmental samples</taxon>
    </lineage>
</organism>
<sequence>GSRPARLFHRGRLCGDGAHRRRVDPARRARSSGANPRPGGIFQPGRRSALRPGPGFLGAARSAPIPALCPGEPV</sequence>
<feature type="non-terminal residue" evidence="2">
    <location>
        <position position="1"/>
    </location>
</feature>
<dbReference type="EMBL" id="CADCUC010000307">
    <property type="protein sequence ID" value="CAA9333169.1"/>
    <property type="molecule type" value="Genomic_DNA"/>
</dbReference>
<proteinExistence type="predicted"/>
<dbReference type="AlphaFoldDB" id="A0A6J4LMQ8"/>
<feature type="non-terminal residue" evidence="2">
    <location>
        <position position="74"/>
    </location>
</feature>
<accession>A0A6J4LMQ8</accession>